<dbReference type="PROSITE" id="PS51450">
    <property type="entry name" value="LRR"/>
    <property type="match status" value="3"/>
</dbReference>
<dbReference type="PANTHER" id="PTHR24369">
    <property type="entry name" value="ANTIGEN BSP, PUTATIVE-RELATED"/>
    <property type="match status" value="1"/>
</dbReference>
<evidence type="ECO:0000313" key="5">
    <source>
        <dbReference type="Proteomes" id="UP001054945"/>
    </source>
</evidence>
<organism evidence="4 5">
    <name type="scientific">Caerostris extrusa</name>
    <name type="common">Bark spider</name>
    <name type="synonym">Caerostris bankana</name>
    <dbReference type="NCBI Taxonomy" id="172846"/>
    <lineage>
        <taxon>Eukaryota</taxon>
        <taxon>Metazoa</taxon>
        <taxon>Ecdysozoa</taxon>
        <taxon>Arthropoda</taxon>
        <taxon>Chelicerata</taxon>
        <taxon>Arachnida</taxon>
        <taxon>Araneae</taxon>
        <taxon>Araneomorphae</taxon>
        <taxon>Entelegynae</taxon>
        <taxon>Araneoidea</taxon>
        <taxon>Araneidae</taxon>
        <taxon>Caerostris</taxon>
    </lineage>
</organism>
<accession>A0AAV4VCM6</accession>
<dbReference type="SUPFAM" id="SSF52058">
    <property type="entry name" value="L domain-like"/>
    <property type="match status" value="1"/>
</dbReference>
<dbReference type="SMART" id="SM00369">
    <property type="entry name" value="LRR_TYP"/>
    <property type="match status" value="4"/>
</dbReference>
<gene>
    <name evidence="4" type="ORF">CEXT_365811</name>
</gene>
<name>A0AAV4VCM6_CAEEX</name>
<dbReference type="InterPro" id="IPR050541">
    <property type="entry name" value="LRR_TM_domain-containing"/>
</dbReference>
<reference evidence="4 5" key="1">
    <citation type="submission" date="2021-06" db="EMBL/GenBank/DDBJ databases">
        <title>Caerostris extrusa draft genome.</title>
        <authorList>
            <person name="Kono N."/>
            <person name="Arakawa K."/>
        </authorList>
    </citation>
    <scope>NUCLEOTIDE SEQUENCE [LARGE SCALE GENOMIC DNA]</scope>
</reference>
<dbReference type="GO" id="GO:0005886">
    <property type="term" value="C:plasma membrane"/>
    <property type="evidence" value="ECO:0007669"/>
    <property type="project" value="TreeGrafter"/>
</dbReference>
<dbReference type="InterPro" id="IPR032675">
    <property type="entry name" value="LRR_dom_sf"/>
</dbReference>
<dbReference type="EMBL" id="BPLR01014275">
    <property type="protein sequence ID" value="GIY67715.1"/>
    <property type="molecule type" value="Genomic_DNA"/>
</dbReference>
<dbReference type="Pfam" id="PF13855">
    <property type="entry name" value="LRR_8"/>
    <property type="match status" value="2"/>
</dbReference>
<sequence>MKKIDDSDCVCENHLLSDHADPDITSKLTCTNGDALQAAIKAKNSRSDLVFVNIQISGSSLERISHHDFKNFQDAEHINFSDNKISVIEKDAFKNFKKLEVLDLSSNLLSHLQENAFKHLIHLKNLSISNNKLQAIENNTFYDLHNLLQLDLSQNNLSSVVIPNFLFYRVKNLNFLSLSMNQLKTLNESTFKGNTMLERINLTGNLWICDKKLLPLHDWLKKYETYKELAVCAEPPDMHYYTIQHALEILFLEMKVQESPTCNATMCNCTISKDKLVVTVDCSNRGFQRLPEMVPYKTKALNLYNNKN</sequence>
<keyword evidence="3" id="KW-0677">Repeat</keyword>
<evidence type="ECO:0000313" key="4">
    <source>
        <dbReference type="EMBL" id="GIY67715.1"/>
    </source>
</evidence>
<evidence type="ECO:0000256" key="3">
    <source>
        <dbReference type="ARBA" id="ARBA00022737"/>
    </source>
</evidence>
<dbReference type="InterPro" id="IPR003591">
    <property type="entry name" value="Leu-rich_rpt_typical-subtyp"/>
</dbReference>
<dbReference type="AlphaFoldDB" id="A0AAV4VCM6"/>
<dbReference type="InterPro" id="IPR001611">
    <property type="entry name" value="Leu-rich_rpt"/>
</dbReference>
<dbReference type="Gene3D" id="3.80.10.10">
    <property type="entry name" value="Ribonuclease Inhibitor"/>
    <property type="match status" value="1"/>
</dbReference>
<dbReference type="PRINTS" id="PR00019">
    <property type="entry name" value="LEURICHRPT"/>
</dbReference>
<keyword evidence="5" id="KW-1185">Reference proteome</keyword>
<comment type="caution">
    <text evidence="4">The sequence shown here is derived from an EMBL/GenBank/DDBJ whole genome shotgun (WGS) entry which is preliminary data.</text>
</comment>
<keyword evidence="1" id="KW-0433">Leucine-rich repeat</keyword>
<evidence type="ECO:0000256" key="1">
    <source>
        <dbReference type="ARBA" id="ARBA00022614"/>
    </source>
</evidence>
<protein>
    <submittedName>
        <fullName evidence="4">Uncharacterized protein</fullName>
    </submittedName>
</protein>
<evidence type="ECO:0000256" key="2">
    <source>
        <dbReference type="ARBA" id="ARBA00022729"/>
    </source>
</evidence>
<dbReference type="PANTHER" id="PTHR24369:SF210">
    <property type="entry name" value="CHAOPTIN-RELATED"/>
    <property type="match status" value="1"/>
</dbReference>
<keyword evidence="2" id="KW-0732">Signal</keyword>
<dbReference type="Proteomes" id="UP001054945">
    <property type="component" value="Unassembled WGS sequence"/>
</dbReference>
<proteinExistence type="predicted"/>